<accession>A0A839QST0</accession>
<reference evidence="7 8" key="1">
    <citation type="submission" date="2020-08" db="EMBL/GenBank/DDBJ databases">
        <title>Sequencing the genomes of 1000 actinobacteria strains.</title>
        <authorList>
            <person name="Klenk H.-P."/>
        </authorList>
    </citation>
    <scope>NUCLEOTIDE SEQUENCE [LARGE SCALE GENOMIC DNA]</scope>
    <source>
        <strain evidence="7 8">DSM 23040</strain>
    </source>
</reference>
<dbReference type="Gene3D" id="1.10.10.10">
    <property type="entry name" value="Winged helix-like DNA-binding domain superfamily/Winged helix DNA-binding domain"/>
    <property type="match status" value="2"/>
</dbReference>
<evidence type="ECO:0000256" key="3">
    <source>
        <dbReference type="ARBA" id="ARBA00018111"/>
    </source>
</evidence>
<dbReference type="Pfam" id="PF02631">
    <property type="entry name" value="RecX_HTH2"/>
    <property type="match status" value="1"/>
</dbReference>
<dbReference type="InterPro" id="IPR053924">
    <property type="entry name" value="RecX_HTH_2nd"/>
</dbReference>
<dbReference type="AlphaFoldDB" id="A0A839QST0"/>
<evidence type="ECO:0000256" key="5">
    <source>
        <dbReference type="HAMAP-Rule" id="MF_01114"/>
    </source>
</evidence>
<evidence type="ECO:0000256" key="1">
    <source>
        <dbReference type="ARBA" id="ARBA00004496"/>
    </source>
</evidence>
<dbReference type="GO" id="GO:0006282">
    <property type="term" value="P:regulation of DNA repair"/>
    <property type="evidence" value="ECO:0007669"/>
    <property type="project" value="UniProtKB-UniRule"/>
</dbReference>
<comment type="function">
    <text evidence="5">Modulates RecA activity.</text>
</comment>
<dbReference type="HAMAP" id="MF_01114">
    <property type="entry name" value="RecX"/>
    <property type="match status" value="1"/>
</dbReference>
<keyword evidence="4 5" id="KW-0963">Cytoplasm</keyword>
<evidence type="ECO:0000256" key="4">
    <source>
        <dbReference type="ARBA" id="ARBA00022490"/>
    </source>
</evidence>
<comment type="caution">
    <text evidence="7">The sequence shown here is derived from an EMBL/GenBank/DDBJ whole genome shotgun (WGS) entry which is preliminary data.</text>
</comment>
<feature type="domain" description="RecX second three-helical" evidence="6">
    <location>
        <begin position="103"/>
        <end position="143"/>
    </location>
</feature>
<dbReference type="InterPro" id="IPR036388">
    <property type="entry name" value="WH-like_DNA-bd_sf"/>
</dbReference>
<dbReference type="EMBL" id="JACHWP010000001">
    <property type="protein sequence ID" value="MBB3021810.1"/>
    <property type="molecule type" value="Genomic_DNA"/>
</dbReference>
<organism evidence="7 8">
    <name type="scientific">Helcobacillus massiliensis</name>
    <dbReference type="NCBI Taxonomy" id="521392"/>
    <lineage>
        <taxon>Bacteria</taxon>
        <taxon>Bacillati</taxon>
        <taxon>Actinomycetota</taxon>
        <taxon>Actinomycetes</taxon>
        <taxon>Micrococcales</taxon>
        <taxon>Dermabacteraceae</taxon>
        <taxon>Helcobacillus</taxon>
    </lineage>
</organism>
<dbReference type="Proteomes" id="UP000568050">
    <property type="component" value="Unassembled WGS sequence"/>
</dbReference>
<evidence type="ECO:0000256" key="2">
    <source>
        <dbReference type="ARBA" id="ARBA00009695"/>
    </source>
</evidence>
<dbReference type="GO" id="GO:0005737">
    <property type="term" value="C:cytoplasm"/>
    <property type="evidence" value="ECO:0007669"/>
    <property type="project" value="UniProtKB-SubCell"/>
</dbReference>
<dbReference type="PANTHER" id="PTHR33602">
    <property type="entry name" value="REGULATORY PROTEIN RECX FAMILY PROTEIN"/>
    <property type="match status" value="1"/>
</dbReference>
<gene>
    <name evidence="5" type="primary">recX</name>
    <name evidence="7" type="ORF">FHX50_000058</name>
</gene>
<comment type="similarity">
    <text evidence="2 5">Belongs to the RecX family.</text>
</comment>
<dbReference type="RefSeq" id="WP_183373490.1">
    <property type="nucleotide sequence ID" value="NZ_CBCSFZ010000029.1"/>
</dbReference>
<proteinExistence type="inferred from homology"/>
<sequence>MTSRHARSAHPDPVVRGLQQNLAAYERGETPRNRVVREFRSPEDEKRVVKEARYCMGLIGRRLRSEFELRTRLAERCRDENDRVDTALVDEVIARLDRADLINDFLFATEWIMQRRAAKQLGTGALRSELEAKGVDESIINIAIDDTEDGSETERCIALVRDRLDRELRSTRALSRDRRSMARRLCAAVQRRGYSQNLALRIVNQELDIARVPWQA</sequence>
<evidence type="ECO:0000259" key="6">
    <source>
        <dbReference type="Pfam" id="PF02631"/>
    </source>
</evidence>
<name>A0A839QST0_9MICO</name>
<dbReference type="PANTHER" id="PTHR33602:SF1">
    <property type="entry name" value="REGULATORY PROTEIN RECX FAMILY PROTEIN"/>
    <property type="match status" value="1"/>
</dbReference>
<keyword evidence="8" id="KW-1185">Reference proteome</keyword>
<evidence type="ECO:0000313" key="8">
    <source>
        <dbReference type="Proteomes" id="UP000568050"/>
    </source>
</evidence>
<evidence type="ECO:0000313" key="7">
    <source>
        <dbReference type="EMBL" id="MBB3021810.1"/>
    </source>
</evidence>
<comment type="subcellular location">
    <subcellularLocation>
        <location evidence="1 5">Cytoplasm</location>
    </subcellularLocation>
</comment>
<protein>
    <recommendedName>
        <fullName evidence="3 5">Regulatory protein RecX</fullName>
    </recommendedName>
</protein>
<dbReference type="InterPro" id="IPR003783">
    <property type="entry name" value="Regulatory_RecX"/>
</dbReference>